<feature type="domain" description="Amine oxidase" evidence="1">
    <location>
        <begin position="11"/>
        <end position="405"/>
    </location>
</feature>
<evidence type="ECO:0000259" key="1">
    <source>
        <dbReference type="Pfam" id="PF01593"/>
    </source>
</evidence>
<dbReference type="InterPro" id="IPR002937">
    <property type="entry name" value="Amino_oxidase"/>
</dbReference>
<dbReference type="Gene3D" id="3.50.50.60">
    <property type="entry name" value="FAD/NAD(P)-binding domain"/>
    <property type="match status" value="1"/>
</dbReference>
<organism evidence="2">
    <name type="scientific">hydrothermal vent metagenome</name>
    <dbReference type="NCBI Taxonomy" id="652676"/>
    <lineage>
        <taxon>unclassified sequences</taxon>
        <taxon>metagenomes</taxon>
        <taxon>ecological metagenomes</taxon>
    </lineage>
</organism>
<accession>A0A3B1C4D3</accession>
<dbReference type="AlphaFoldDB" id="A0A3B1C4D3"/>
<dbReference type="GO" id="GO:0016491">
    <property type="term" value="F:oxidoreductase activity"/>
    <property type="evidence" value="ECO:0007669"/>
    <property type="project" value="InterPro"/>
</dbReference>
<dbReference type="GO" id="GO:0005829">
    <property type="term" value="C:cytosol"/>
    <property type="evidence" value="ECO:0007669"/>
    <property type="project" value="TreeGrafter"/>
</dbReference>
<dbReference type="Pfam" id="PF01593">
    <property type="entry name" value="Amino_oxidase"/>
    <property type="match status" value="1"/>
</dbReference>
<gene>
    <name evidence="2" type="ORF">MNBD_NITROSPINAE04-373</name>
</gene>
<dbReference type="GO" id="GO:0050660">
    <property type="term" value="F:flavin adenine dinucleotide binding"/>
    <property type="evidence" value="ECO:0007669"/>
    <property type="project" value="TreeGrafter"/>
</dbReference>
<protein>
    <recommendedName>
        <fullName evidence="1">Amine oxidase domain-containing protein</fullName>
    </recommendedName>
</protein>
<dbReference type="PANTHER" id="PTHR21197">
    <property type="entry name" value="UDP-GALACTOPYRANOSE MUTASE"/>
    <property type="match status" value="1"/>
</dbReference>
<sequence>MKAVIFGAGPCGLTAGWYLARKGIDVTVVEKDDVVGGLCKTARKNGYGFDLGGHRFVSKDESLVEDIKKLLGPGLLTRSRKSIILFKDRRFDYPVNLGNVLSQSTFLMTLKFSAGYLFSSLGIGSARAREDSLEAWIDKRFGRPLNDYFFKPYTKKLWGIEARDLSDEWAGRRISVLNAKDAILKAINGANKTPRTYAMSHFYPEMGIGQMFEEMAEDIVRLGGKIMTRSRPVEFLISGSKVTGVTLEDRSGAIKTVKGDEYLSTIPLNELASLLPVNSDCKLEFRSLRFLNITLKGIKDFSDNTWIYTPDSDVIMTRIQEPKKYSPKMAPENKTSIIVEIPCDYGDQIWRMDVNELLNTAIDDLAELGFDLRDNVADVFSTYAKHAYPVVKVGANDQIEALRKEVARFSNLESLGRQGLFKYIFMDTAMAMGRKWAGSI</sequence>
<reference evidence="2" key="1">
    <citation type="submission" date="2018-06" db="EMBL/GenBank/DDBJ databases">
        <authorList>
            <person name="Zhirakovskaya E."/>
        </authorList>
    </citation>
    <scope>NUCLEOTIDE SEQUENCE</scope>
</reference>
<proteinExistence type="predicted"/>
<dbReference type="PRINTS" id="PR00419">
    <property type="entry name" value="ADXRDTASE"/>
</dbReference>
<dbReference type="SUPFAM" id="SSF51971">
    <property type="entry name" value="Nucleotide-binding domain"/>
    <property type="match status" value="1"/>
</dbReference>
<dbReference type="PANTHER" id="PTHR21197:SF0">
    <property type="entry name" value="UDP-GALACTOPYRANOSE MUTASE"/>
    <property type="match status" value="1"/>
</dbReference>
<dbReference type="SUPFAM" id="SSF54373">
    <property type="entry name" value="FAD-linked reductases, C-terminal domain"/>
    <property type="match status" value="1"/>
</dbReference>
<dbReference type="GO" id="GO:0008767">
    <property type="term" value="F:UDP-galactopyranose mutase activity"/>
    <property type="evidence" value="ECO:0007669"/>
    <property type="project" value="TreeGrafter"/>
</dbReference>
<dbReference type="EMBL" id="UOGA01000103">
    <property type="protein sequence ID" value="VAX17720.1"/>
    <property type="molecule type" value="Genomic_DNA"/>
</dbReference>
<evidence type="ECO:0000313" key="2">
    <source>
        <dbReference type="EMBL" id="VAX17720.1"/>
    </source>
</evidence>
<name>A0A3B1C4D3_9ZZZZ</name>
<dbReference type="InterPro" id="IPR036188">
    <property type="entry name" value="FAD/NAD-bd_sf"/>
</dbReference>